<dbReference type="InterPro" id="IPR003346">
    <property type="entry name" value="Transposase_20"/>
</dbReference>
<evidence type="ECO:0000313" key="3">
    <source>
        <dbReference type="Proteomes" id="UP000001933"/>
    </source>
</evidence>
<name>Q2LV40_SYNAS</name>
<dbReference type="AlphaFoldDB" id="Q2LV40"/>
<keyword evidence="3" id="KW-1185">Reference proteome</keyword>
<dbReference type="GO" id="GO:0004803">
    <property type="term" value="F:transposase activity"/>
    <property type="evidence" value="ECO:0007669"/>
    <property type="project" value="InterPro"/>
</dbReference>
<dbReference type="STRING" id="56780.SYN_00662"/>
<dbReference type="InParanoid" id="Q2LV40"/>
<evidence type="ECO:0000259" key="1">
    <source>
        <dbReference type="Pfam" id="PF02371"/>
    </source>
</evidence>
<evidence type="ECO:0000313" key="2">
    <source>
        <dbReference type="EMBL" id="ABC77949.1"/>
    </source>
</evidence>
<dbReference type="Pfam" id="PF02371">
    <property type="entry name" value="Transposase_20"/>
    <property type="match status" value="1"/>
</dbReference>
<protein>
    <submittedName>
        <fullName evidence="2">Hypothetical cytosolic protein</fullName>
    </submittedName>
</protein>
<dbReference type="KEGG" id="sat:SYN_00662"/>
<gene>
    <name evidence="2" type="ORF">SYN_00662</name>
</gene>
<proteinExistence type="predicted"/>
<dbReference type="GO" id="GO:0006313">
    <property type="term" value="P:DNA transposition"/>
    <property type="evidence" value="ECO:0007669"/>
    <property type="project" value="InterPro"/>
</dbReference>
<dbReference type="Proteomes" id="UP000001933">
    <property type="component" value="Chromosome"/>
</dbReference>
<dbReference type="HOGENOM" id="CLU_2588433_0_0_7"/>
<dbReference type="eggNOG" id="COG3547">
    <property type="taxonomic scope" value="Bacteria"/>
</dbReference>
<organism evidence="2 3">
    <name type="scientific">Syntrophus aciditrophicus (strain SB)</name>
    <dbReference type="NCBI Taxonomy" id="56780"/>
    <lineage>
        <taxon>Bacteria</taxon>
        <taxon>Pseudomonadati</taxon>
        <taxon>Thermodesulfobacteriota</taxon>
        <taxon>Syntrophia</taxon>
        <taxon>Syntrophales</taxon>
        <taxon>Syntrophaceae</taxon>
        <taxon>Syntrophus</taxon>
    </lineage>
</organism>
<reference evidence="2 3" key="1">
    <citation type="journal article" date="2007" name="Proc. Natl. Acad. Sci. U.S.A.">
        <title>The genome of Syntrophus aciditrophicus: life at the thermodynamic limit of microbial growth.</title>
        <authorList>
            <person name="McInerney M.J."/>
            <person name="Rohlin L."/>
            <person name="Mouttaki H."/>
            <person name="Kim U."/>
            <person name="Krupp R.S."/>
            <person name="Rios-Hernandez L."/>
            <person name="Sieber J."/>
            <person name="Struchtemeyer C.G."/>
            <person name="Bhattacharyya A."/>
            <person name="Campbell J.W."/>
            <person name="Gunsalus R.P."/>
        </authorList>
    </citation>
    <scope>NUCLEOTIDE SEQUENCE [LARGE SCALE GENOMIC DNA]</scope>
    <source>
        <strain evidence="2 3">SB</strain>
    </source>
</reference>
<accession>Q2LV40</accession>
<sequence>MSLLLHLERALEEITGILIEMIRMQMENVINILTSIKGIGSKTVVNFLIEMGDDVHKYERSGKIIAMAGLDPAVYQSGKH</sequence>
<dbReference type="EMBL" id="CP000252">
    <property type="protein sequence ID" value="ABC77949.1"/>
    <property type="molecule type" value="Genomic_DNA"/>
</dbReference>
<feature type="domain" description="Transposase IS116/IS110/IS902 C-terminal" evidence="1">
    <location>
        <begin position="31"/>
        <end position="80"/>
    </location>
</feature>
<dbReference type="GO" id="GO:0003677">
    <property type="term" value="F:DNA binding"/>
    <property type="evidence" value="ECO:0007669"/>
    <property type="project" value="InterPro"/>
</dbReference>